<evidence type="ECO:0008006" key="4">
    <source>
        <dbReference type="Google" id="ProtNLM"/>
    </source>
</evidence>
<sequence length="319" mass="36833">MRNNRFQNKVATSGFTLPVAALVATLLWAAIGPMSQTKVYCWLCCALCSYLLVEFNNANALLRIRGRLTTSTFLLGIGCFSFLHESLEALSVTFFVLGCYYFLFRSYQESNSSPNIYHAFVSLGIASLIHPLLLCFIPFVYWSMIAYLRSFSFKTFCASLLGILTPFWFYGAYLIYIQDYTQLINVLQEFTSYSLPAWNEYLSMDITRLSAFLWILILGMISTIHTLKTSYNDKIRTRMQFYTLILFEAVILIFLLLQPQHFDLFMALLTLTSAPVIAHFFALTSYRITNLLFIFSIFIYLLIAFSSLWINYLPLLQIF</sequence>
<organism evidence="2 3">
    <name type="scientific">Bacteroides eggerthii</name>
    <dbReference type="NCBI Taxonomy" id="28111"/>
    <lineage>
        <taxon>Bacteria</taxon>
        <taxon>Pseudomonadati</taxon>
        <taxon>Bacteroidota</taxon>
        <taxon>Bacteroidia</taxon>
        <taxon>Bacteroidales</taxon>
        <taxon>Bacteroidaceae</taxon>
        <taxon>Bacteroides</taxon>
    </lineage>
</organism>
<protein>
    <recommendedName>
        <fullName evidence="4">Transmembrane protein</fullName>
    </recommendedName>
</protein>
<feature type="transmembrane region" description="Helical" evidence="1">
    <location>
        <begin position="156"/>
        <end position="177"/>
    </location>
</feature>
<feature type="transmembrane region" description="Helical" evidence="1">
    <location>
        <begin position="264"/>
        <end position="284"/>
    </location>
</feature>
<evidence type="ECO:0000256" key="1">
    <source>
        <dbReference type="SAM" id="Phobius"/>
    </source>
</evidence>
<dbReference type="EMBL" id="JAUDCF010000002">
    <property type="protein sequence ID" value="MDM8144695.1"/>
    <property type="molecule type" value="Genomic_DNA"/>
</dbReference>
<feature type="transmembrane region" description="Helical" evidence="1">
    <location>
        <begin position="12"/>
        <end position="31"/>
    </location>
</feature>
<comment type="caution">
    <text evidence="2">The sequence shown here is derived from an EMBL/GenBank/DDBJ whole genome shotgun (WGS) entry which is preliminary data.</text>
</comment>
<keyword evidence="1" id="KW-1133">Transmembrane helix</keyword>
<feature type="transmembrane region" description="Helical" evidence="1">
    <location>
        <begin position="291"/>
        <end position="310"/>
    </location>
</feature>
<name>A0ABT7U2F7_9BACE</name>
<feature type="transmembrane region" description="Helical" evidence="1">
    <location>
        <begin position="116"/>
        <end position="144"/>
    </location>
</feature>
<feature type="transmembrane region" description="Helical" evidence="1">
    <location>
        <begin position="73"/>
        <end position="104"/>
    </location>
</feature>
<feature type="transmembrane region" description="Helical" evidence="1">
    <location>
        <begin position="206"/>
        <end position="227"/>
    </location>
</feature>
<reference evidence="3" key="1">
    <citation type="submission" date="2023-07" db="EMBL/GenBank/DDBJ databases">
        <title>Identification and characterization of horizontal gene transfer across gut microbiota members of farm animals based on homology search.</title>
        <authorList>
            <person name="Schwarzerova J."/>
            <person name="Nykrynova M."/>
            <person name="Jureckova K."/>
            <person name="Cejkova D."/>
            <person name="Rychlik I."/>
        </authorList>
    </citation>
    <scope>NUCLEOTIDE SEQUENCE [LARGE SCALE GENOMIC DNA]</scope>
    <source>
        <strain evidence="3">ET4</strain>
    </source>
</reference>
<gene>
    <name evidence="2" type="ORF">QUW02_01920</name>
</gene>
<keyword evidence="1" id="KW-0472">Membrane</keyword>
<proteinExistence type="predicted"/>
<keyword evidence="3" id="KW-1185">Reference proteome</keyword>
<evidence type="ECO:0000313" key="2">
    <source>
        <dbReference type="EMBL" id="MDM8144695.1"/>
    </source>
</evidence>
<feature type="transmembrane region" description="Helical" evidence="1">
    <location>
        <begin position="239"/>
        <end position="258"/>
    </location>
</feature>
<evidence type="ECO:0000313" key="3">
    <source>
        <dbReference type="Proteomes" id="UP001228403"/>
    </source>
</evidence>
<dbReference type="Proteomes" id="UP001228403">
    <property type="component" value="Unassembled WGS sequence"/>
</dbReference>
<keyword evidence="1" id="KW-0812">Transmembrane</keyword>
<accession>A0ABT7U2F7</accession>
<feature type="transmembrane region" description="Helical" evidence="1">
    <location>
        <begin position="37"/>
        <end position="53"/>
    </location>
</feature>